<accession>A0A6M4H2X7</accession>
<protein>
    <submittedName>
        <fullName evidence="1">Uncharacterized protein</fullName>
    </submittedName>
</protein>
<name>A0A6M4H2X7_9PROT</name>
<keyword evidence="2" id="KW-1185">Reference proteome</keyword>
<dbReference type="EMBL" id="CP053069">
    <property type="protein sequence ID" value="QJR12914.1"/>
    <property type="molecule type" value="Genomic_DNA"/>
</dbReference>
<gene>
    <name evidence="1" type="ORF">DSM104443_04008</name>
</gene>
<organism evidence="1 2">
    <name type="scientific">Usitatibacter rugosus</name>
    <dbReference type="NCBI Taxonomy" id="2732067"/>
    <lineage>
        <taxon>Bacteria</taxon>
        <taxon>Pseudomonadati</taxon>
        <taxon>Pseudomonadota</taxon>
        <taxon>Betaproteobacteria</taxon>
        <taxon>Nitrosomonadales</taxon>
        <taxon>Usitatibacteraceae</taxon>
        <taxon>Usitatibacter</taxon>
    </lineage>
</organism>
<dbReference type="Proteomes" id="UP000501534">
    <property type="component" value="Chromosome"/>
</dbReference>
<sequence length="65" mass="7421">MNEGEDLQVRKDLLIAQSALYRAQLRYEVVTFRDKLSVGAGWLTRGLTMFSVVRSIVSILSSFRK</sequence>
<dbReference type="KEGG" id="uru:DSM104443_04008"/>
<dbReference type="AlphaFoldDB" id="A0A6M4H2X7"/>
<evidence type="ECO:0000313" key="1">
    <source>
        <dbReference type="EMBL" id="QJR12914.1"/>
    </source>
</evidence>
<reference evidence="1 2" key="1">
    <citation type="submission" date="2020-04" db="EMBL/GenBank/DDBJ databases">
        <title>Usitatibacter rugosus gen. nov., sp. nov. and Usitatibacter palustris sp. nov., novel members of Usitatibacteraceae fam. nov. within the order Nitrosomonadales isolated from soil.</title>
        <authorList>
            <person name="Huber K.J."/>
            <person name="Neumann-Schaal M."/>
            <person name="Geppert A."/>
            <person name="Luckner M."/>
            <person name="Wanner G."/>
            <person name="Overmann J."/>
        </authorList>
    </citation>
    <scope>NUCLEOTIDE SEQUENCE [LARGE SCALE GENOMIC DNA]</scope>
    <source>
        <strain evidence="1 2">0125_3</strain>
    </source>
</reference>
<proteinExistence type="predicted"/>
<dbReference type="RefSeq" id="WP_171095535.1">
    <property type="nucleotide sequence ID" value="NZ_CP053069.1"/>
</dbReference>
<evidence type="ECO:0000313" key="2">
    <source>
        <dbReference type="Proteomes" id="UP000501534"/>
    </source>
</evidence>